<organism evidence="2 3">
    <name type="scientific">Cohnella silvisoli</name>
    <dbReference type="NCBI Taxonomy" id="2873699"/>
    <lineage>
        <taxon>Bacteria</taxon>
        <taxon>Bacillati</taxon>
        <taxon>Bacillota</taxon>
        <taxon>Bacilli</taxon>
        <taxon>Bacillales</taxon>
        <taxon>Paenibacillaceae</taxon>
        <taxon>Cohnella</taxon>
    </lineage>
</organism>
<dbReference type="Proteomes" id="UP001493487">
    <property type="component" value="Unassembled WGS sequence"/>
</dbReference>
<name>A0ABV1L1C9_9BACL</name>
<keyword evidence="1" id="KW-0732">Signal</keyword>
<proteinExistence type="predicted"/>
<evidence type="ECO:0000313" key="2">
    <source>
        <dbReference type="EMBL" id="MEQ4486165.1"/>
    </source>
</evidence>
<dbReference type="RefSeq" id="WP_232189188.1">
    <property type="nucleotide sequence ID" value="NZ_JAIOAP010000018.1"/>
</dbReference>
<gene>
    <name evidence="2" type="ORF">QJS35_27670</name>
</gene>
<sequence length="196" mass="22990">MKRILPLILVVCMLSVWSSAGVASSAQSNKEISALFLKENPKLKVKEIKSEDLNNDKMKEYYLLDDEGQFWIYQNQKFRNINCCYYSDDDLEPAHIIFLKQNSKEKHVLVSFEYYPSNASVAVFRLKKDKLEEILNLQGDRGVFIKGQSILMQWKKYRNEGGWDEIATIYIWNNTKKKYEIKSSKPNGYNSDNFME</sequence>
<accession>A0ABV1L1C9</accession>
<evidence type="ECO:0000256" key="1">
    <source>
        <dbReference type="SAM" id="SignalP"/>
    </source>
</evidence>
<feature type="signal peptide" evidence="1">
    <location>
        <begin position="1"/>
        <end position="20"/>
    </location>
</feature>
<protein>
    <submittedName>
        <fullName evidence="2">Uncharacterized protein</fullName>
    </submittedName>
</protein>
<reference evidence="2 3" key="1">
    <citation type="journal article" date="2023" name="Genome Announc.">
        <title>Pan-Genome Analyses of the Genus Cohnella and Proposal of the Novel Species Cohnella silvisoli sp. nov., Isolated from Forest Soil.</title>
        <authorList>
            <person name="Wang C."/>
            <person name="Mao L."/>
            <person name="Bao G."/>
            <person name="Zhu H."/>
        </authorList>
    </citation>
    <scope>NUCLEOTIDE SEQUENCE [LARGE SCALE GENOMIC DNA]</scope>
    <source>
        <strain evidence="2 3">NL03-T5-1</strain>
    </source>
</reference>
<keyword evidence="3" id="KW-1185">Reference proteome</keyword>
<evidence type="ECO:0000313" key="3">
    <source>
        <dbReference type="Proteomes" id="UP001493487"/>
    </source>
</evidence>
<comment type="caution">
    <text evidence="2">The sequence shown here is derived from an EMBL/GenBank/DDBJ whole genome shotgun (WGS) entry which is preliminary data.</text>
</comment>
<dbReference type="EMBL" id="JASKHM010000019">
    <property type="protein sequence ID" value="MEQ4486165.1"/>
    <property type="molecule type" value="Genomic_DNA"/>
</dbReference>
<feature type="chain" id="PRO_5046868317" evidence="1">
    <location>
        <begin position="21"/>
        <end position="196"/>
    </location>
</feature>